<protein>
    <recommendedName>
        <fullName evidence="8">Major facilitator superfamily (MFS) profile domain-containing protein</fullName>
    </recommendedName>
</protein>
<gene>
    <name evidence="9" type="ORF">DVW87_15490</name>
</gene>
<dbReference type="PROSITE" id="PS50850">
    <property type="entry name" value="MFS"/>
    <property type="match status" value="1"/>
</dbReference>
<evidence type="ECO:0000256" key="2">
    <source>
        <dbReference type="ARBA" id="ARBA00010992"/>
    </source>
</evidence>
<keyword evidence="4 7" id="KW-0812">Transmembrane</keyword>
<evidence type="ECO:0000259" key="8">
    <source>
        <dbReference type="PROSITE" id="PS50850"/>
    </source>
</evidence>
<comment type="similarity">
    <text evidence="2">Belongs to the major facilitator superfamily. Sugar transporter (TC 2.A.1.1) family.</text>
</comment>
<evidence type="ECO:0000313" key="10">
    <source>
        <dbReference type="Proteomes" id="UP000253918"/>
    </source>
</evidence>
<feature type="transmembrane region" description="Helical" evidence="7">
    <location>
        <begin position="24"/>
        <end position="46"/>
    </location>
</feature>
<dbReference type="PANTHER" id="PTHR23511:SF34">
    <property type="entry name" value="SYNAPTIC VESICLE GLYCOPROTEIN 2"/>
    <property type="match status" value="1"/>
</dbReference>
<accession>A0A369VSF9</accession>
<feature type="transmembrane region" description="Helical" evidence="7">
    <location>
        <begin position="114"/>
        <end position="137"/>
    </location>
</feature>
<evidence type="ECO:0000256" key="7">
    <source>
        <dbReference type="SAM" id="Phobius"/>
    </source>
</evidence>
<evidence type="ECO:0000256" key="3">
    <source>
        <dbReference type="ARBA" id="ARBA00022448"/>
    </source>
</evidence>
<dbReference type="InterPro" id="IPR020846">
    <property type="entry name" value="MFS_dom"/>
</dbReference>
<dbReference type="AlphaFoldDB" id="A0A369VSF9"/>
<dbReference type="EMBL" id="QQNB01000003">
    <property type="protein sequence ID" value="RDE04963.1"/>
    <property type="molecule type" value="Genomic_DNA"/>
</dbReference>
<feature type="transmembrane region" description="Helical" evidence="7">
    <location>
        <begin position="143"/>
        <end position="163"/>
    </location>
</feature>
<evidence type="ECO:0000256" key="4">
    <source>
        <dbReference type="ARBA" id="ARBA00022692"/>
    </source>
</evidence>
<name>A0A369VSF9_9SPHN</name>
<dbReference type="InterPro" id="IPR036259">
    <property type="entry name" value="MFS_trans_sf"/>
</dbReference>
<proteinExistence type="inferred from homology"/>
<sequence>MATIYFVVSWTPKLLSQMGFADSIGIYASLAMNVAGAIGCATFGLLTTRFAFRPLSTIAFLGMGLLVLLLGVVPARAGMLVAAACLAGLFLNASISCLYIVLAQSFPASLRATGTGIGLGAGRIGAVVGPYVAGMLFEHGFDRAATCTVLALPMLGAAVLLWAMPRDGTGAAAAG</sequence>
<dbReference type="PANTHER" id="PTHR23511">
    <property type="entry name" value="SYNAPTIC VESICLE GLYCOPROTEIN 2"/>
    <property type="match status" value="1"/>
</dbReference>
<reference evidence="9 10" key="1">
    <citation type="submission" date="2018-07" db="EMBL/GenBank/DDBJ databases">
        <title>a novel species of Sphingomonas isolated from the rhizosphere soil of Araceae plant.</title>
        <authorList>
            <person name="Zhiyong W."/>
            <person name="Qinglan Z."/>
            <person name="Zhiwei F."/>
            <person name="Ding X."/>
            <person name="Gejiao W."/>
            <person name="Shixue Z."/>
        </authorList>
    </citation>
    <scope>NUCLEOTIDE SEQUENCE [LARGE SCALE GENOMIC DNA]</scope>
    <source>
        <strain evidence="9 10">WZY 27</strain>
    </source>
</reference>
<dbReference type="RefSeq" id="WP_114688699.1">
    <property type="nucleotide sequence ID" value="NZ_QQNB01000003.1"/>
</dbReference>
<comment type="caution">
    <text evidence="9">The sequence shown here is derived from an EMBL/GenBank/DDBJ whole genome shotgun (WGS) entry which is preliminary data.</text>
</comment>
<dbReference type="GO" id="GO:0016020">
    <property type="term" value="C:membrane"/>
    <property type="evidence" value="ECO:0007669"/>
    <property type="project" value="UniProtKB-SubCell"/>
</dbReference>
<organism evidence="9 10">
    <name type="scientific">Sphingomonas aracearum</name>
    <dbReference type="NCBI Taxonomy" id="2283317"/>
    <lineage>
        <taxon>Bacteria</taxon>
        <taxon>Pseudomonadati</taxon>
        <taxon>Pseudomonadota</taxon>
        <taxon>Alphaproteobacteria</taxon>
        <taxon>Sphingomonadales</taxon>
        <taxon>Sphingomonadaceae</taxon>
        <taxon>Sphingomonas</taxon>
    </lineage>
</organism>
<dbReference type="GO" id="GO:0022857">
    <property type="term" value="F:transmembrane transporter activity"/>
    <property type="evidence" value="ECO:0007669"/>
    <property type="project" value="InterPro"/>
</dbReference>
<comment type="subcellular location">
    <subcellularLocation>
        <location evidence="1">Membrane</location>
        <topology evidence="1">Multi-pass membrane protein</topology>
    </subcellularLocation>
</comment>
<dbReference type="OrthoDB" id="9784658at2"/>
<feature type="transmembrane region" description="Helical" evidence="7">
    <location>
        <begin position="81"/>
        <end position="102"/>
    </location>
</feature>
<evidence type="ECO:0000313" key="9">
    <source>
        <dbReference type="EMBL" id="RDE04963.1"/>
    </source>
</evidence>
<evidence type="ECO:0000256" key="5">
    <source>
        <dbReference type="ARBA" id="ARBA00022989"/>
    </source>
</evidence>
<keyword evidence="10" id="KW-1185">Reference proteome</keyword>
<dbReference type="Gene3D" id="1.20.1250.20">
    <property type="entry name" value="MFS general substrate transporter like domains"/>
    <property type="match status" value="1"/>
</dbReference>
<feature type="domain" description="Major facilitator superfamily (MFS) profile" evidence="8">
    <location>
        <begin position="1"/>
        <end position="168"/>
    </location>
</feature>
<evidence type="ECO:0000256" key="6">
    <source>
        <dbReference type="ARBA" id="ARBA00023136"/>
    </source>
</evidence>
<feature type="transmembrane region" description="Helical" evidence="7">
    <location>
        <begin position="58"/>
        <end position="75"/>
    </location>
</feature>
<keyword evidence="6 7" id="KW-0472">Membrane</keyword>
<keyword evidence="5 7" id="KW-1133">Transmembrane helix</keyword>
<keyword evidence="3" id="KW-0813">Transport</keyword>
<evidence type="ECO:0000256" key="1">
    <source>
        <dbReference type="ARBA" id="ARBA00004141"/>
    </source>
</evidence>
<dbReference type="Proteomes" id="UP000253918">
    <property type="component" value="Unassembled WGS sequence"/>
</dbReference>
<dbReference type="SUPFAM" id="SSF103473">
    <property type="entry name" value="MFS general substrate transporter"/>
    <property type="match status" value="1"/>
</dbReference>